<reference evidence="2 3" key="1">
    <citation type="journal article" date="2021" name="Sci. Rep.">
        <title>Chromosome anchoring in Senegalese sole (Solea senegalensis) reveals sex-associated markers and genome rearrangements in flatfish.</title>
        <authorList>
            <person name="Guerrero-Cozar I."/>
            <person name="Gomez-Garrido J."/>
            <person name="Berbel C."/>
            <person name="Martinez-Blanch J.F."/>
            <person name="Alioto T."/>
            <person name="Claros M.G."/>
            <person name="Gagnaire P.A."/>
            <person name="Manchado M."/>
        </authorList>
    </citation>
    <scope>NUCLEOTIDE SEQUENCE [LARGE SCALE GENOMIC DNA]</scope>
    <source>
        <strain evidence="2">Sse05_10M</strain>
    </source>
</reference>
<evidence type="ECO:0000313" key="3">
    <source>
        <dbReference type="Proteomes" id="UP000693946"/>
    </source>
</evidence>
<comment type="caution">
    <text evidence="2">The sequence shown here is derived from an EMBL/GenBank/DDBJ whole genome shotgun (WGS) entry which is preliminary data.</text>
</comment>
<dbReference type="AlphaFoldDB" id="A0AAV6PI86"/>
<evidence type="ECO:0000256" key="1">
    <source>
        <dbReference type="SAM" id="MobiDB-lite"/>
    </source>
</evidence>
<keyword evidence="3" id="KW-1185">Reference proteome</keyword>
<proteinExistence type="predicted"/>
<organism evidence="2 3">
    <name type="scientific">Solea senegalensis</name>
    <name type="common">Senegalese sole</name>
    <dbReference type="NCBI Taxonomy" id="28829"/>
    <lineage>
        <taxon>Eukaryota</taxon>
        <taxon>Metazoa</taxon>
        <taxon>Chordata</taxon>
        <taxon>Craniata</taxon>
        <taxon>Vertebrata</taxon>
        <taxon>Euteleostomi</taxon>
        <taxon>Actinopterygii</taxon>
        <taxon>Neopterygii</taxon>
        <taxon>Teleostei</taxon>
        <taxon>Neoteleostei</taxon>
        <taxon>Acanthomorphata</taxon>
        <taxon>Carangaria</taxon>
        <taxon>Pleuronectiformes</taxon>
        <taxon>Pleuronectoidei</taxon>
        <taxon>Soleidae</taxon>
        <taxon>Solea</taxon>
    </lineage>
</organism>
<evidence type="ECO:0000313" key="2">
    <source>
        <dbReference type="EMBL" id="KAG7466552.1"/>
    </source>
</evidence>
<feature type="region of interest" description="Disordered" evidence="1">
    <location>
        <begin position="33"/>
        <end position="67"/>
    </location>
</feature>
<dbReference type="Proteomes" id="UP000693946">
    <property type="component" value="Unassembled WGS sequence"/>
</dbReference>
<sequence length="141" mass="15529">MGIRAKEAQSGTKSPDNILALLGPYSELMESWNKSSTSIRKPPAITQITSKKPRQHKSNRCPHSGFPSASETVTVCSCYVHGGRKCELVLDGSSVIIHCSPLRVNVQNKAEWQRYKTNQAGFTRSGSPLKLARQHVKPKQA</sequence>
<accession>A0AAV6PI86</accession>
<name>A0AAV6PI86_SOLSE</name>
<dbReference type="EMBL" id="JAGKHQ010000669">
    <property type="protein sequence ID" value="KAG7466552.1"/>
    <property type="molecule type" value="Genomic_DNA"/>
</dbReference>
<gene>
    <name evidence="2" type="ORF">JOB18_032347</name>
</gene>
<feature type="compositionally biased region" description="Basic residues" evidence="1">
    <location>
        <begin position="51"/>
        <end position="60"/>
    </location>
</feature>
<protein>
    <submittedName>
        <fullName evidence="2">Uncharacterized protein</fullName>
    </submittedName>
</protein>